<evidence type="ECO:0000313" key="1">
    <source>
        <dbReference type="EnsemblPlants" id="OB05G32940.1"/>
    </source>
</evidence>
<name>J3M9M0_ORYBR</name>
<dbReference type="EnsemblPlants" id="OB05G32940.1">
    <property type="protein sequence ID" value="OB05G32940.1"/>
    <property type="gene ID" value="OB05G32940"/>
</dbReference>
<dbReference type="Gramene" id="OB05G32940.1">
    <property type="protein sequence ID" value="OB05G32940.1"/>
    <property type="gene ID" value="OB05G32940"/>
</dbReference>
<keyword evidence="2" id="KW-1185">Reference proteome</keyword>
<sequence length="53" mass="5748">SREKYLGVQLAPTLSVCTLFTAAWLGRKTLAVLCGFGLIADVTRMVDCSRLCV</sequence>
<proteinExistence type="predicted"/>
<organism evidence="1">
    <name type="scientific">Oryza brachyantha</name>
    <name type="common">malo sina</name>
    <dbReference type="NCBI Taxonomy" id="4533"/>
    <lineage>
        <taxon>Eukaryota</taxon>
        <taxon>Viridiplantae</taxon>
        <taxon>Streptophyta</taxon>
        <taxon>Embryophyta</taxon>
        <taxon>Tracheophyta</taxon>
        <taxon>Spermatophyta</taxon>
        <taxon>Magnoliopsida</taxon>
        <taxon>Liliopsida</taxon>
        <taxon>Poales</taxon>
        <taxon>Poaceae</taxon>
        <taxon>BOP clade</taxon>
        <taxon>Oryzoideae</taxon>
        <taxon>Oryzeae</taxon>
        <taxon>Oryzinae</taxon>
        <taxon>Oryza</taxon>
    </lineage>
</organism>
<protein>
    <submittedName>
        <fullName evidence="1">Uncharacterized protein</fullName>
    </submittedName>
</protein>
<dbReference type="AlphaFoldDB" id="J3M9M0"/>
<dbReference type="Proteomes" id="UP000006038">
    <property type="component" value="Chromosome 5"/>
</dbReference>
<dbReference type="HOGENOM" id="CLU_3074888_0_0_1"/>
<evidence type="ECO:0000313" key="2">
    <source>
        <dbReference type="Proteomes" id="UP000006038"/>
    </source>
</evidence>
<reference evidence="1" key="1">
    <citation type="journal article" date="2013" name="Nat. Commun.">
        <title>Whole-genome sequencing of Oryza brachyantha reveals mechanisms underlying Oryza genome evolution.</title>
        <authorList>
            <person name="Chen J."/>
            <person name="Huang Q."/>
            <person name="Gao D."/>
            <person name="Wang J."/>
            <person name="Lang Y."/>
            <person name="Liu T."/>
            <person name="Li B."/>
            <person name="Bai Z."/>
            <person name="Luis Goicoechea J."/>
            <person name="Liang C."/>
            <person name="Chen C."/>
            <person name="Zhang W."/>
            <person name="Sun S."/>
            <person name="Liao Y."/>
            <person name="Zhang X."/>
            <person name="Yang L."/>
            <person name="Song C."/>
            <person name="Wang M."/>
            <person name="Shi J."/>
            <person name="Liu G."/>
            <person name="Liu J."/>
            <person name="Zhou H."/>
            <person name="Zhou W."/>
            <person name="Yu Q."/>
            <person name="An N."/>
            <person name="Chen Y."/>
            <person name="Cai Q."/>
            <person name="Wang B."/>
            <person name="Liu B."/>
            <person name="Min J."/>
            <person name="Huang Y."/>
            <person name="Wu H."/>
            <person name="Li Z."/>
            <person name="Zhang Y."/>
            <person name="Yin Y."/>
            <person name="Song W."/>
            <person name="Jiang J."/>
            <person name="Jackson S.A."/>
            <person name="Wing R.A."/>
            <person name="Wang J."/>
            <person name="Chen M."/>
        </authorList>
    </citation>
    <scope>NUCLEOTIDE SEQUENCE [LARGE SCALE GENOMIC DNA]</scope>
    <source>
        <strain evidence="1">cv. IRGC 101232</strain>
    </source>
</reference>
<reference evidence="1" key="2">
    <citation type="submission" date="2013-04" db="UniProtKB">
        <authorList>
            <consortium name="EnsemblPlants"/>
        </authorList>
    </citation>
    <scope>IDENTIFICATION</scope>
</reference>
<accession>J3M9M0</accession>